<dbReference type="GO" id="GO:0009338">
    <property type="term" value="C:exodeoxyribonuclease V complex"/>
    <property type="evidence" value="ECO:0007669"/>
    <property type="project" value="TreeGrafter"/>
</dbReference>
<dbReference type="GO" id="GO:0005524">
    <property type="term" value="F:ATP binding"/>
    <property type="evidence" value="ECO:0007669"/>
    <property type="project" value="UniProtKB-KW"/>
</dbReference>
<dbReference type="PANTHER" id="PTHR43788">
    <property type="entry name" value="DNA2/NAM7 HELICASE FAMILY MEMBER"/>
    <property type="match status" value="1"/>
</dbReference>
<organism evidence="7">
    <name type="scientific">marine sediment metagenome</name>
    <dbReference type="NCBI Taxonomy" id="412755"/>
    <lineage>
        <taxon>unclassified sequences</taxon>
        <taxon>metagenomes</taxon>
        <taxon>ecological metagenomes</taxon>
    </lineage>
</organism>
<accession>A0A0F9LJ90</accession>
<dbReference type="Gene3D" id="3.40.50.300">
    <property type="entry name" value="P-loop containing nucleotide triphosphate hydrolases"/>
    <property type="match status" value="2"/>
</dbReference>
<keyword evidence="1" id="KW-0547">Nucleotide-binding</keyword>
<reference evidence="7" key="1">
    <citation type="journal article" date="2015" name="Nature">
        <title>Complex archaea that bridge the gap between prokaryotes and eukaryotes.</title>
        <authorList>
            <person name="Spang A."/>
            <person name="Saw J.H."/>
            <person name="Jorgensen S.L."/>
            <person name="Zaremba-Niedzwiedzka K."/>
            <person name="Martijn J."/>
            <person name="Lind A.E."/>
            <person name="van Eijk R."/>
            <person name="Schleper C."/>
            <person name="Guy L."/>
            <person name="Ettema T.J."/>
        </authorList>
    </citation>
    <scope>NUCLEOTIDE SEQUENCE</scope>
</reference>
<name>A0A0F9LJ90_9ZZZZ</name>
<comment type="caution">
    <text evidence="7">The sequence shown here is derived from an EMBL/GenBank/DDBJ whole genome shotgun (WGS) entry which is preliminary data.</text>
</comment>
<dbReference type="CDD" id="cd18809">
    <property type="entry name" value="SF1_C_RecD"/>
    <property type="match status" value="1"/>
</dbReference>
<feature type="compositionally biased region" description="Acidic residues" evidence="3">
    <location>
        <begin position="753"/>
        <end position="768"/>
    </location>
</feature>
<dbReference type="Pfam" id="PF14490">
    <property type="entry name" value="HHH_RecD2"/>
    <property type="match status" value="1"/>
</dbReference>
<evidence type="ECO:0000259" key="6">
    <source>
        <dbReference type="Pfam" id="PF23139"/>
    </source>
</evidence>
<proteinExistence type="predicted"/>
<dbReference type="InterPro" id="IPR027417">
    <property type="entry name" value="P-loop_NTPase"/>
</dbReference>
<feature type="domain" description="ATP-dependent RecD2 DNA helicase OB-fold" evidence="6">
    <location>
        <begin position="14"/>
        <end position="88"/>
    </location>
</feature>
<dbReference type="PANTHER" id="PTHR43788:SF6">
    <property type="entry name" value="DNA HELICASE B"/>
    <property type="match status" value="1"/>
</dbReference>
<dbReference type="Gene3D" id="1.10.10.2220">
    <property type="match status" value="1"/>
</dbReference>
<dbReference type="GO" id="GO:0017116">
    <property type="term" value="F:single-stranded DNA helicase activity"/>
    <property type="evidence" value="ECO:0007669"/>
    <property type="project" value="TreeGrafter"/>
</dbReference>
<dbReference type="InterPro" id="IPR027785">
    <property type="entry name" value="UvrD-like_helicase_C"/>
</dbReference>
<dbReference type="Pfam" id="PF13604">
    <property type="entry name" value="AAA_30"/>
    <property type="match status" value="1"/>
</dbReference>
<dbReference type="InterPro" id="IPR029493">
    <property type="entry name" value="RecD2-like_HHH"/>
</dbReference>
<gene>
    <name evidence="7" type="ORF">LCGC14_1208250</name>
</gene>
<dbReference type="Gene3D" id="2.30.30.940">
    <property type="match status" value="1"/>
</dbReference>
<dbReference type="AlphaFoldDB" id="A0A0F9LJ90"/>
<sequence>MTTKNPQTDKTHDKIIGDIKRIIYQAADGGFFIASIYSKENGKSTVTGISPTNKMPRIGIELTFHGQWTTHPKFGKQFKFAYYEENIPTDTDGMRKFLENYVHGLGPVKAKAIIEEFGEDTFKIIEDNPEELKRAGLTPNEIQKVTESFSKFKHDKNHLSKLSQWGLTPAAINNIIGKYGELAIAIQKIEDNPYILAEDVSGFGFLRADVVARSLGIELDDPRRLREAIVYALKDAAQDGHTYMEEKKLIYGWDKRDKGVMYLVGSTISMEQIEEQIEELCRPINIELMSMNRISEWYEDNGNRRLSLINLYKAEKTISKSAIYLHEKTFEPMKLDEENEDFLKLTEKQRDSLLQITKGESGFAIITGGAGVGKTFLITQIIAAIEGNGQSFSLMAPTGKAAKRITETTGYAAKTIHRFLAFNSIVNDFTLPETFDNFIIVDEASMIDSALLARLMIIMTKEKNRLILIGDANQLSPVAAGNPLLDLINSKMFNVTFLNKIMRTEGDSLIPINANHILQGNRSKLSFDDEQMGFKNINDATMIPDFICSFIESGIFNLDEIQVISPQHKGPVGTIILNEVLQEVFNPLDDSKKLSSFDYLIGDKVIFTKNNYEIGYVNGDQGKVKGEATGPKNKKMLIITNDQGEDLEIFRDDIWDIELAYAITIHKSQGSEWPCIIMPIHETTSFMLSRNLVYTAITRGRYSVILVGSEKGLAVACRNVSIGKRFTLIPEFLEELIEDGREERYEGEHQEFYEGEGEGEEEEEEIPF</sequence>
<dbReference type="Pfam" id="PF23139">
    <property type="entry name" value="OB_YrrC"/>
    <property type="match status" value="1"/>
</dbReference>
<dbReference type="InterPro" id="IPR050534">
    <property type="entry name" value="Coronavir_polyprotein_1ab"/>
</dbReference>
<keyword evidence="2" id="KW-0067">ATP-binding</keyword>
<dbReference type="SUPFAM" id="SSF52540">
    <property type="entry name" value="P-loop containing nucleoside triphosphate hydrolases"/>
    <property type="match status" value="2"/>
</dbReference>
<dbReference type="Pfam" id="PF13538">
    <property type="entry name" value="UvrD_C_2"/>
    <property type="match status" value="1"/>
</dbReference>
<evidence type="ECO:0000256" key="1">
    <source>
        <dbReference type="ARBA" id="ARBA00022741"/>
    </source>
</evidence>
<dbReference type="InterPro" id="IPR055446">
    <property type="entry name" value="RecD2_N_OB"/>
</dbReference>
<feature type="region of interest" description="Disordered" evidence="3">
    <location>
        <begin position="744"/>
        <end position="768"/>
    </location>
</feature>
<evidence type="ECO:0008006" key="8">
    <source>
        <dbReference type="Google" id="ProtNLM"/>
    </source>
</evidence>
<dbReference type="CDD" id="cd17933">
    <property type="entry name" value="DEXSc_RecD-like"/>
    <property type="match status" value="1"/>
</dbReference>
<evidence type="ECO:0000256" key="2">
    <source>
        <dbReference type="ARBA" id="ARBA00022840"/>
    </source>
</evidence>
<evidence type="ECO:0000256" key="3">
    <source>
        <dbReference type="SAM" id="MobiDB-lite"/>
    </source>
</evidence>
<feature type="domain" description="ATP-dependent RecD2 DNA helicase-like helix-hairpin-helix" evidence="5">
    <location>
        <begin position="155"/>
        <end position="243"/>
    </location>
</feature>
<evidence type="ECO:0000259" key="5">
    <source>
        <dbReference type="Pfam" id="PF14490"/>
    </source>
</evidence>
<dbReference type="GO" id="GO:0006310">
    <property type="term" value="P:DNA recombination"/>
    <property type="evidence" value="ECO:0007669"/>
    <property type="project" value="TreeGrafter"/>
</dbReference>
<evidence type="ECO:0000259" key="4">
    <source>
        <dbReference type="Pfam" id="PF13538"/>
    </source>
</evidence>
<protein>
    <recommendedName>
        <fullName evidence="8">AAA+ ATPase domain-containing protein</fullName>
    </recommendedName>
</protein>
<feature type="domain" description="UvrD-like helicase C-terminal" evidence="4">
    <location>
        <begin position="659"/>
        <end position="707"/>
    </location>
</feature>
<evidence type="ECO:0000313" key="7">
    <source>
        <dbReference type="EMBL" id="KKM93453.1"/>
    </source>
</evidence>
<dbReference type="EMBL" id="LAZR01006263">
    <property type="protein sequence ID" value="KKM93453.1"/>
    <property type="molecule type" value="Genomic_DNA"/>
</dbReference>